<keyword evidence="10" id="KW-0969">Cilium</keyword>
<keyword evidence="10" id="KW-0966">Cell projection</keyword>
<feature type="region of interest" description="Disordered" evidence="7">
    <location>
        <begin position="229"/>
        <end position="296"/>
    </location>
</feature>
<dbReference type="InterPro" id="IPR028976">
    <property type="entry name" value="CheC-like_sf"/>
</dbReference>
<keyword evidence="3" id="KW-1003">Cell membrane</keyword>
<dbReference type="GO" id="GO:0006935">
    <property type="term" value="P:chemotaxis"/>
    <property type="evidence" value="ECO:0007669"/>
    <property type="project" value="UniProtKB-KW"/>
</dbReference>
<comment type="similarity">
    <text evidence="2">Belongs to the FliN/MopA/SpaO family.</text>
</comment>
<keyword evidence="4" id="KW-0145">Chemotaxis</keyword>
<evidence type="ECO:0000256" key="1">
    <source>
        <dbReference type="ARBA" id="ARBA00004413"/>
    </source>
</evidence>
<evidence type="ECO:0000259" key="9">
    <source>
        <dbReference type="Pfam" id="PF04509"/>
    </source>
</evidence>
<dbReference type="InterPro" id="IPR036429">
    <property type="entry name" value="SpoA-like_sf"/>
</dbReference>
<dbReference type="Pfam" id="PF01052">
    <property type="entry name" value="FliMN_C"/>
    <property type="match status" value="1"/>
</dbReference>
<evidence type="ECO:0000259" key="8">
    <source>
        <dbReference type="Pfam" id="PF01052"/>
    </source>
</evidence>
<dbReference type="NCBIfam" id="TIGR02480">
    <property type="entry name" value="fliN"/>
    <property type="match status" value="1"/>
</dbReference>
<dbReference type="SUPFAM" id="SSF103039">
    <property type="entry name" value="CheC-like"/>
    <property type="match status" value="1"/>
</dbReference>
<evidence type="ECO:0000313" key="10">
    <source>
        <dbReference type="EMBL" id="TDT68556.1"/>
    </source>
</evidence>
<dbReference type="NCBIfam" id="NF005995">
    <property type="entry name" value="PRK08119.1"/>
    <property type="match status" value="1"/>
</dbReference>
<feature type="domain" description="CheC-like protein" evidence="9">
    <location>
        <begin position="136"/>
        <end position="169"/>
    </location>
</feature>
<feature type="compositionally biased region" description="Low complexity" evidence="7">
    <location>
        <begin position="255"/>
        <end position="271"/>
    </location>
</feature>
<evidence type="ECO:0000256" key="5">
    <source>
        <dbReference type="ARBA" id="ARBA00022779"/>
    </source>
</evidence>
<dbReference type="CDD" id="cd17907">
    <property type="entry name" value="FliY_FliN-Y"/>
    <property type="match status" value="1"/>
</dbReference>
<evidence type="ECO:0000256" key="2">
    <source>
        <dbReference type="ARBA" id="ARBA00009226"/>
    </source>
</evidence>
<sequence length="403" mass="44108">MEGVLSQEEINALLAGTDLSDEPEESNSSGYNLTKEEADAIGEIGNISLGSSSTALSTLLSKEVQITTPKVSVMSYNDFISESGADEKVLCQIEYRTGFIGLNILIIDKKDAILIGDLMMGNDGSNPPAELDDIYLSAVSEAMNQMMGSSATSLAGMFSKEVDILPPQLTVTDPEEIKNQTEFFKSNDEFIAVSFDMEIENLIKTKIYQIMDINFAKELIDEMFGMMNATSEPPKEEKLEPQAQPTYQAPPQPQAQPTYQAPPQSQAQPMYQAPPQPQAQPMYQAPPQPQAQPMYQPNYNVQPAQFQNFGTASQASIDANLDMIMDIPLRVTVELGRTKLPIKEILDLGAGSIVELDKLAGEPVDILVNGKLIAKGEVVVIDESFGVRITDIVSKMERINKVQ</sequence>
<accession>A0AA46I5J4</accession>
<dbReference type="GO" id="GO:0071973">
    <property type="term" value="P:bacterial-type flagellum-dependent cell motility"/>
    <property type="evidence" value="ECO:0007669"/>
    <property type="project" value="InterPro"/>
</dbReference>
<dbReference type="GO" id="GO:0003774">
    <property type="term" value="F:cytoskeletal motor activity"/>
    <property type="evidence" value="ECO:0007669"/>
    <property type="project" value="InterPro"/>
</dbReference>
<dbReference type="Proteomes" id="UP000294678">
    <property type="component" value="Unassembled WGS sequence"/>
</dbReference>
<dbReference type="GO" id="GO:0005886">
    <property type="term" value="C:plasma membrane"/>
    <property type="evidence" value="ECO:0007669"/>
    <property type="project" value="UniProtKB-SubCell"/>
</dbReference>
<dbReference type="InterPro" id="IPR012826">
    <property type="entry name" value="FliN"/>
</dbReference>
<feature type="domain" description="CheC-like protein" evidence="9">
    <location>
        <begin position="36"/>
        <end position="72"/>
    </location>
</feature>
<gene>
    <name evidence="10" type="ORF">EV215_1623</name>
</gene>
<comment type="caution">
    <text evidence="10">The sequence shown here is derived from an EMBL/GenBank/DDBJ whole genome shotgun (WGS) entry which is preliminary data.</text>
</comment>
<dbReference type="PANTHER" id="PTHR43484">
    <property type="match status" value="1"/>
</dbReference>
<reference evidence="10 11" key="1">
    <citation type="submission" date="2019-03" db="EMBL/GenBank/DDBJ databases">
        <title>Genomic Encyclopedia of Type Strains, Phase IV (KMG-IV): sequencing the most valuable type-strain genomes for metagenomic binning, comparative biology and taxonomic classification.</title>
        <authorList>
            <person name="Goeker M."/>
        </authorList>
    </citation>
    <scope>NUCLEOTIDE SEQUENCE [LARGE SCALE GENOMIC DNA]</scope>
    <source>
        <strain evidence="10 11">DSM 100055</strain>
    </source>
</reference>
<dbReference type="InterPro" id="IPR051469">
    <property type="entry name" value="FliN/MopA/SpaO"/>
</dbReference>
<name>A0AA46I5J4_9FUSO</name>
<feature type="compositionally biased region" description="Pro residues" evidence="7">
    <location>
        <begin position="272"/>
        <end position="290"/>
    </location>
</feature>
<dbReference type="InterPro" id="IPR001172">
    <property type="entry name" value="FliN_T3SS_HrcQb"/>
</dbReference>
<dbReference type="Gene3D" id="3.40.1550.10">
    <property type="entry name" value="CheC-like"/>
    <property type="match status" value="1"/>
</dbReference>
<dbReference type="PANTHER" id="PTHR43484:SF1">
    <property type="entry name" value="FLAGELLAR MOTOR SWITCH PROTEIN FLIN"/>
    <property type="match status" value="1"/>
</dbReference>
<dbReference type="EMBL" id="SOBG01000007">
    <property type="protein sequence ID" value="TDT68556.1"/>
    <property type="molecule type" value="Genomic_DNA"/>
</dbReference>
<evidence type="ECO:0000256" key="6">
    <source>
        <dbReference type="ARBA" id="ARBA00023136"/>
    </source>
</evidence>
<evidence type="ECO:0000256" key="4">
    <source>
        <dbReference type="ARBA" id="ARBA00022500"/>
    </source>
</evidence>
<dbReference type="GO" id="GO:0016787">
    <property type="term" value="F:hydrolase activity"/>
    <property type="evidence" value="ECO:0007669"/>
    <property type="project" value="InterPro"/>
</dbReference>
<keyword evidence="6" id="KW-0472">Membrane</keyword>
<dbReference type="InterPro" id="IPR001543">
    <property type="entry name" value="FliN-like_C"/>
</dbReference>
<keyword evidence="5" id="KW-0283">Flagellar rotation</keyword>
<dbReference type="AlphaFoldDB" id="A0AA46I5J4"/>
<dbReference type="RefSeq" id="WP_134113490.1">
    <property type="nucleotide sequence ID" value="NZ_SOBG01000007.1"/>
</dbReference>
<dbReference type="InterPro" id="IPR007597">
    <property type="entry name" value="CheC"/>
</dbReference>
<protein>
    <submittedName>
        <fullName evidence="10">Flagellar motor switch protein FliN/FliY</fullName>
    </submittedName>
</protein>
<dbReference type="GO" id="GO:0009425">
    <property type="term" value="C:bacterial-type flagellum basal body"/>
    <property type="evidence" value="ECO:0007669"/>
    <property type="project" value="InterPro"/>
</dbReference>
<evidence type="ECO:0000313" key="11">
    <source>
        <dbReference type="Proteomes" id="UP000294678"/>
    </source>
</evidence>
<proteinExistence type="inferred from homology"/>
<dbReference type="Pfam" id="PF04509">
    <property type="entry name" value="CheC"/>
    <property type="match status" value="2"/>
</dbReference>
<keyword evidence="11" id="KW-1185">Reference proteome</keyword>
<organism evidence="10 11">
    <name type="scientific">Hypnocyclicus thermotrophus</name>
    <dbReference type="NCBI Taxonomy" id="1627895"/>
    <lineage>
        <taxon>Bacteria</taxon>
        <taxon>Fusobacteriati</taxon>
        <taxon>Fusobacteriota</taxon>
        <taxon>Fusobacteriia</taxon>
        <taxon>Fusobacteriales</taxon>
        <taxon>Fusobacteriaceae</taxon>
        <taxon>Hypnocyclicus</taxon>
    </lineage>
</organism>
<dbReference type="Gene3D" id="2.30.330.10">
    <property type="entry name" value="SpoA-like"/>
    <property type="match status" value="1"/>
</dbReference>
<dbReference type="SUPFAM" id="SSF101801">
    <property type="entry name" value="Surface presentation of antigens (SPOA)"/>
    <property type="match status" value="1"/>
</dbReference>
<evidence type="ECO:0000256" key="3">
    <source>
        <dbReference type="ARBA" id="ARBA00022475"/>
    </source>
</evidence>
<evidence type="ECO:0000256" key="7">
    <source>
        <dbReference type="SAM" id="MobiDB-lite"/>
    </source>
</evidence>
<keyword evidence="10" id="KW-0282">Flagellum</keyword>
<feature type="domain" description="Flagellar motor switch protein FliN-like C-terminal" evidence="8">
    <location>
        <begin position="323"/>
        <end position="393"/>
    </location>
</feature>
<dbReference type="PRINTS" id="PR00956">
    <property type="entry name" value="FLGMOTORFLIN"/>
</dbReference>
<comment type="subcellular location">
    <subcellularLocation>
        <location evidence="1">Cell membrane</location>
        <topology evidence="1">Peripheral membrane protein</topology>
        <orientation evidence="1">Cytoplasmic side</orientation>
    </subcellularLocation>
</comment>